<protein>
    <submittedName>
        <fullName evidence="3">ATP-grasp domain-containing protein</fullName>
    </submittedName>
</protein>
<sequence>MINVLVTGVGGGGVGEQLIKALGMSTLPMRVIGTDLDVDVAKHSGADGCHSLPRASDPAYVEKLLGVCRQERVDVVLPGSEPELRAMAASADEIRANVTMVAVNDANVIATCSDKFETTRFLVANGFDCPQSWLIEALVDLDEVNLFPLIVKPTVGGGSQNVYLIQNDDELRMIVGFLLRYYDAVLLQEYVGRVDQEYTVGVLFDGNGNLINSIALNRFILTSLSNRIRVPNNTGRADLGDVLAVSSGVSQGRVEAYDMVRHHCEKVGAALGAKYAINVQCRVADGKVMIFEINPRFSGTSSIRAMLGFNEPDLLIRKHVLGEDISDTPPYRFGTVLRGLKETLV</sequence>
<dbReference type="Gene3D" id="3.30.470.20">
    <property type="entry name" value="ATP-grasp fold, B domain"/>
    <property type="match status" value="1"/>
</dbReference>
<dbReference type="Gene3D" id="3.40.50.20">
    <property type="match status" value="1"/>
</dbReference>
<name>A0ABY7YM55_9HYPH</name>
<keyword evidence="4" id="KW-1185">Reference proteome</keyword>
<feature type="domain" description="ATP-grasp" evidence="2">
    <location>
        <begin position="119"/>
        <end position="320"/>
    </location>
</feature>
<dbReference type="PROSITE" id="PS50975">
    <property type="entry name" value="ATP_GRASP"/>
    <property type="match status" value="1"/>
</dbReference>
<dbReference type="Pfam" id="PF21360">
    <property type="entry name" value="PylC-like_N"/>
    <property type="match status" value="1"/>
</dbReference>
<organism evidence="3 4">
    <name type="scientific">Devosia algicola</name>
    <dbReference type="NCBI Taxonomy" id="3026418"/>
    <lineage>
        <taxon>Bacteria</taxon>
        <taxon>Pseudomonadati</taxon>
        <taxon>Pseudomonadota</taxon>
        <taxon>Alphaproteobacteria</taxon>
        <taxon>Hyphomicrobiales</taxon>
        <taxon>Devosiaceae</taxon>
        <taxon>Devosia</taxon>
    </lineage>
</organism>
<keyword evidence="1" id="KW-0547">Nucleotide-binding</keyword>
<reference evidence="3 4" key="1">
    <citation type="submission" date="2023-02" db="EMBL/GenBank/DDBJ databases">
        <title>Devosia algicola sp. nov., isolated from the phycosphere of marine algae.</title>
        <authorList>
            <person name="Kim J.M."/>
            <person name="Lee J.K."/>
            <person name="Choi B.J."/>
            <person name="Bayburt H."/>
            <person name="Jeon C.O."/>
        </authorList>
    </citation>
    <scope>NUCLEOTIDE SEQUENCE [LARGE SCALE GENOMIC DNA]</scope>
    <source>
        <strain evidence="3 4">G20-9</strain>
    </source>
</reference>
<keyword evidence="1" id="KW-0067">ATP-binding</keyword>
<dbReference type="InterPro" id="IPR048764">
    <property type="entry name" value="PylC_N"/>
</dbReference>
<gene>
    <name evidence="3" type="ORF">PSQ19_17240</name>
</gene>
<dbReference type="RefSeq" id="WP_282218748.1">
    <property type="nucleotide sequence ID" value="NZ_CP118246.1"/>
</dbReference>
<dbReference type="InterPro" id="IPR003806">
    <property type="entry name" value="ATP-grasp_PylC-type"/>
</dbReference>
<proteinExistence type="predicted"/>
<accession>A0ABY7YM55</accession>
<evidence type="ECO:0000313" key="3">
    <source>
        <dbReference type="EMBL" id="WDR02343.1"/>
    </source>
</evidence>
<dbReference type="SUPFAM" id="SSF56059">
    <property type="entry name" value="Glutathione synthetase ATP-binding domain-like"/>
    <property type="match status" value="1"/>
</dbReference>
<dbReference type="Proteomes" id="UP001220530">
    <property type="component" value="Chromosome"/>
</dbReference>
<dbReference type="InterPro" id="IPR011761">
    <property type="entry name" value="ATP-grasp"/>
</dbReference>
<evidence type="ECO:0000313" key="4">
    <source>
        <dbReference type="Proteomes" id="UP001220530"/>
    </source>
</evidence>
<dbReference type="Gene3D" id="3.30.1490.20">
    <property type="entry name" value="ATP-grasp fold, A domain"/>
    <property type="match status" value="1"/>
</dbReference>
<dbReference type="NCBIfam" id="NF009402">
    <property type="entry name" value="PRK12767.1-1"/>
    <property type="match status" value="1"/>
</dbReference>
<dbReference type="EMBL" id="CP118246">
    <property type="protein sequence ID" value="WDR02343.1"/>
    <property type="molecule type" value="Genomic_DNA"/>
</dbReference>
<evidence type="ECO:0000256" key="1">
    <source>
        <dbReference type="PROSITE-ProRule" id="PRU00409"/>
    </source>
</evidence>
<evidence type="ECO:0000259" key="2">
    <source>
        <dbReference type="PROSITE" id="PS50975"/>
    </source>
</evidence>
<dbReference type="Pfam" id="PF02655">
    <property type="entry name" value="ATP-grasp_3"/>
    <property type="match status" value="1"/>
</dbReference>
<dbReference type="PANTHER" id="PTHR23132">
    <property type="entry name" value="D-ALANINE--D-ALANINE LIGASE"/>
    <property type="match status" value="1"/>
</dbReference>
<dbReference type="InterPro" id="IPR013815">
    <property type="entry name" value="ATP_grasp_subdomain_1"/>
</dbReference>
<dbReference type="PANTHER" id="PTHR23132:SF14">
    <property type="entry name" value="ATP-GRASP DOMAIN-CONTAINING PROTEIN"/>
    <property type="match status" value="1"/>
</dbReference>